<dbReference type="GeneID" id="9055288"/>
<feature type="transmembrane region" description="Helical" evidence="1">
    <location>
        <begin position="20"/>
        <end position="42"/>
    </location>
</feature>
<name>C5M0D4_PERM5</name>
<evidence type="ECO:0000313" key="2">
    <source>
        <dbReference type="EMBL" id="EEQ97541.1"/>
    </source>
</evidence>
<reference evidence="2 3" key="1">
    <citation type="submission" date="2008-07" db="EMBL/GenBank/DDBJ databases">
        <authorList>
            <person name="El-Sayed N."/>
            <person name="Caler E."/>
            <person name="Inman J."/>
            <person name="Amedeo P."/>
            <person name="Hass B."/>
            <person name="Wortman J."/>
        </authorList>
    </citation>
    <scope>NUCLEOTIDE SEQUENCE [LARGE SCALE GENOMIC DNA]</scope>
    <source>
        <strain evidence="3">ATCC 50983 / TXsc</strain>
    </source>
</reference>
<keyword evidence="1" id="KW-1133">Transmembrane helix</keyword>
<proteinExistence type="predicted"/>
<dbReference type="InParanoid" id="C5M0D4"/>
<keyword evidence="3" id="KW-1185">Reference proteome</keyword>
<keyword evidence="1" id="KW-0812">Transmembrane</keyword>
<dbReference type="EMBL" id="GG687085">
    <property type="protein sequence ID" value="EEQ97541.1"/>
    <property type="molecule type" value="Genomic_DNA"/>
</dbReference>
<gene>
    <name evidence="2" type="ORF">Pmar_PMAR009238</name>
</gene>
<organism evidence="3">
    <name type="scientific">Perkinsus marinus (strain ATCC 50983 / TXsc)</name>
    <dbReference type="NCBI Taxonomy" id="423536"/>
    <lineage>
        <taxon>Eukaryota</taxon>
        <taxon>Sar</taxon>
        <taxon>Alveolata</taxon>
        <taxon>Perkinsozoa</taxon>
        <taxon>Perkinsea</taxon>
        <taxon>Perkinsida</taxon>
        <taxon>Perkinsidae</taxon>
        <taxon>Perkinsus</taxon>
    </lineage>
</organism>
<dbReference type="RefSeq" id="XP_002764824.1">
    <property type="nucleotide sequence ID" value="XM_002764778.1"/>
</dbReference>
<accession>C5M0D4</accession>
<keyword evidence="1" id="KW-0472">Membrane</keyword>
<dbReference type="Proteomes" id="UP000007800">
    <property type="component" value="Unassembled WGS sequence"/>
</dbReference>
<evidence type="ECO:0000256" key="1">
    <source>
        <dbReference type="SAM" id="Phobius"/>
    </source>
</evidence>
<protein>
    <submittedName>
        <fullName evidence="2">Uncharacterized protein</fullName>
    </submittedName>
</protein>
<sequence>MDGKKIGTLIMMLSFGLLPALRRFVVVLIMTCMTVALDWLYLDALVVRRLYRYVGKSALLDEALTSSNVLNPDADILCWRSIQKIMQRDDIALAKSETSLEVKELYKRYVAASQRVLAKIEKSLVAVENAEQPQLHHPVYLLRQWVNLPLSIADGRESLNGITIPWKLRRLLLGAILRATPLFATDHDIAFSNHVKQLEKSEEGSPDSFLADIVALARSSGYPNVEAFLGISVPRPVRDLQYASGSFFQSLINEIVEISHSLLTTQVEVVSEKLQGSDEDSIDSCHETVKAALDTMSVSILVPFPAPIASPHSLEDQIQVRQITVADCGQLNQLTPWTPSNSVEFMRLIGMSIYLLAIVTSFVVRLGTSVIRSGCSPLFHLITQPCSDLRSVNRLLPKASYPGRPIGDIVDMVRCRYRTNYDFLFLDLSKAFLRLRLSGDKVLKIKSDAMTGRRIEMSSVNDFTDIIEGLVIAVYYDDVLAIAVLCGSEFPEEKCVEWRIDRDSQLVIQCVKPDPVILDGPFVSHAMLLSASLEIIFAISLDNLLLRGMAMFYTQSVSHLSSPGLISVFHRSPSELVFGVDRPIFDVDSFPESSEEISKRWETLHRQIADNFYICSAIQSDASHLAEMQDLARKVPLKVYKIGDQVRVSRMEDGHRVIRGPFRVSSLHESNPYLYCLDGWSQGWVSLGQLLPYHSDAEMKDFNYAVKPHQAYSASTFRLQLPNDVGIPAANVSKGDFVIYPIDDDTSGSSEPNRILYIMEVVNRDGDSIDALSLTKDNKGRYKRPLVRDRPHFTWTFDVSAIVGAFRPTKTRRLPSKVSSWLTDHGAEAMSGGRASDNPL</sequence>
<evidence type="ECO:0000313" key="3">
    <source>
        <dbReference type="Proteomes" id="UP000007800"/>
    </source>
</evidence>
<dbReference type="AlphaFoldDB" id="C5M0D4"/>